<evidence type="ECO:0000256" key="6">
    <source>
        <dbReference type="ARBA" id="ARBA00022840"/>
    </source>
</evidence>
<evidence type="ECO:0000256" key="5">
    <source>
        <dbReference type="ARBA" id="ARBA00022741"/>
    </source>
</evidence>
<keyword evidence="7" id="KW-0460">Magnesium</keyword>
<dbReference type="AlphaFoldDB" id="A0A1G2BUT0"/>
<evidence type="ECO:0000256" key="7">
    <source>
        <dbReference type="ARBA" id="ARBA00022842"/>
    </source>
</evidence>
<evidence type="ECO:0000259" key="8">
    <source>
        <dbReference type="Pfam" id="PF18765"/>
    </source>
</evidence>
<dbReference type="PANTHER" id="PTHR33571:SF14">
    <property type="entry name" value="PROTEIN ADENYLYLTRANSFERASE MJ0435-RELATED"/>
    <property type="match status" value="1"/>
</dbReference>
<dbReference type="STRING" id="1798553.A3H70_02380"/>
<accession>A0A1G2BUT0</accession>
<name>A0A1G2BUT0_9BACT</name>
<dbReference type="GO" id="GO:0046872">
    <property type="term" value="F:metal ion binding"/>
    <property type="evidence" value="ECO:0007669"/>
    <property type="project" value="UniProtKB-KW"/>
</dbReference>
<dbReference type="InterPro" id="IPR052038">
    <property type="entry name" value="Type-VII_TA_antitoxin"/>
</dbReference>
<keyword evidence="3" id="KW-0548">Nucleotidyltransferase</keyword>
<protein>
    <recommendedName>
        <fullName evidence="8">Polymerase beta nucleotidyltransferase domain-containing protein</fullName>
    </recommendedName>
</protein>
<organism evidence="9 10">
    <name type="scientific">Candidatus Komeilibacteria bacterium RIFCSPLOWO2_02_FULL_48_11</name>
    <dbReference type="NCBI Taxonomy" id="1798553"/>
    <lineage>
        <taxon>Bacteria</taxon>
        <taxon>Candidatus Komeiliibacteriota</taxon>
    </lineage>
</organism>
<evidence type="ECO:0000256" key="4">
    <source>
        <dbReference type="ARBA" id="ARBA00022723"/>
    </source>
</evidence>
<sequence>MTKTIEEIKEKVTPILKEEGVIRSSLFGSIVRDEERADSDIDMLVELPAGRTLLDLIRLEHKLEDSLGQEVDLGMYDALHRRLKDRILAEQVPIYEQRI</sequence>
<keyword evidence="5" id="KW-0547">Nucleotide-binding</keyword>
<comment type="caution">
    <text evidence="9">The sequence shown here is derived from an EMBL/GenBank/DDBJ whole genome shotgun (WGS) entry which is preliminary data.</text>
</comment>
<dbReference type="Pfam" id="PF18765">
    <property type="entry name" value="Polbeta"/>
    <property type="match status" value="1"/>
</dbReference>
<dbReference type="SUPFAM" id="SSF81301">
    <property type="entry name" value="Nucleotidyltransferase"/>
    <property type="match status" value="1"/>
</dbReference>
<dbReference type="Proteomes" id="UP000178109">
    <property type="component" value="Unassembled WGS sequence"/>
</dbReference>
<dbReference type="EMBL" id="MHKO01000011">
    <property type="protein sequence ID" value="OGY92883.1"/>
    <property type="molecule type" value="Genomic_DNA"/>
</dbReference>
<dbReference type="Gene3D" id="3.30.460.10">
    <property type="entry name" value="Beta Polymerase, domain 2"/>
    <property type="match status" value="1"/>
</dbReference>
<reference evidence="9 10" key="1">
    <citation type="journal article" date="2016" name="Nat. Commun.">
        <title>Thousands of microbial genomes shed light on interconnected biogeochemical processes in an aquifer system.</title>
        <authorList>
            <person name="Anantharaman K."/>
            <person name="Brown C.T."/>
            <person name="Hug L.A."/>
            <person name="Sharon I."/>
            <person name="Castelle C.J."/>
            <person name="Probst A.J."/>
            <person name="Thomas B.C."/>
            <person name="Singh A."/>
            <person name="Wilkins M.J."/>
            <person name="Karaoz U."/>
            <person name="Brodie E.L."/>
            <person name="Williams K.H."/>
            <person name="Hubbard S.S."/>
            <person name="Banfield J.F."/>
        </authorList>
    </citation>
    <scope>NUCLEOTIDE SEQUENCE [LARGE SCALE GENOMIC DNA]</scope>
</reference>
<keyword evidence="2" id="KW-0808">Transferase</keyword>
<evidence type="ECO:0000256" key="3">
    <source>
        <dbReference type="ARBA" id="ARBA00022695"/>
    </source>
</evidence>
<dbReference type="InterPro" id="IPR041633">
    <property type="entry name" value="Polbeta"/>
</dbReference>
<evidence type="ECO:0000256" key="1">
    <source>
        <dbReference type="ARBA" id="ARBA00001946"/>
    </source>
</evidence>
<evidence type="ECO:0000313" key="9">
    <source>
        <dbReference type="EMBL" id="OGY92883.1"/>
    </source>
</evidence>
<evidence type="ECO:0000256" key="2">
    <source>
        <dbReference type="ARBA" id="ARBA00022679"/>
    </source>
</evidence>
<evidence type="ECO:0000313" key="10">
    <source>
        <dbReference type="Proteomes" id="UP000178109"/>
    </source>
</evidence>
<feature type="domain" description="Polymerase beta nucleotidyltransferase" evidence="8">
    <location>
        <begin position="10"/>
        <end position="97"/>
    </location>
</feature>
<dbReference type="CDD" id="cd05403">
    <property type="entry name" value="NT_KNTase_like"/>
    <property type="match status" value="1"/>
</dbReference>
<gene>
    <name evidence="9" type="ORF">A3H70_02380</name>
</gene>
<keyword evidence="6" id="KW-0067">ATP-binding</keyword>
<proteinExistence type="predicted"/>
<dbReference type="GO" id="GO:0005524">
    <property type="term" value="F:ATP binding"/>
    <property type="evidence" value="ECO:0007669"/>
    <property type="project" value="UniProtKB-KW"/>
</dbReference>
<dbReference type="InterPro" id="IPR043519">
    <property type="entry name" value="NT_sf"/>
</dbReference>
<dbReference type="PANTHER" id="PTHR33571">
    <property type="entry name" value="SSL8005 PROTEIN"/>
    <property type="match status" value="1"/>
</dbReference>
<comment type="cofactor">
    <cofactor evidence="1">
        <name>Mg(2+)</name>
        <dbReference type="ChEBI" id="CHEBI:18420"/>
    </cofactor>
</comment>
<keyword evidence="4" id="KW-0479">Metal-binding</keyword>
<dbReference type="GO" id="GO:0016779">
    <property type="term" value="F:nucleotidyltransferase activity"/>
    <property type="evidence" value="ECO:0007669"/>
    <property type="project" value="UniProtKB-KW"/>
</dbReference>